<evidence type="ECO:0000313" key="3">
    <source>
        <dbReference type="EMBL" id="GAB20436.1"/>
    </source>
</evidence>
<dbReference type="SUPFAM" id="SSF50952">
    <property type="entry name" value="Soluble quinoprotein glucose dehydrogenase"/>
    <property type="match status" value="1"/>
</dbReference>
<proteinExistence type="predicted"/>
<dbReference type="PANTHER" id="PTHR19328:SF13">
    <property type="entry name" value="HIPL1 PROTEIN"/>
    <property type="match status" value="1"/>
</dbReference>
<evidence type="ECO:0000256" key="1">
    <source>
        <dbReference type="SAM" id="SignalP"/>
    </source>
</evidence>
<protein>
    <recommendedName>
        <fullName evidence="2">Glucose/Sorbosone dehydrogenase domain-containing protein</fullName>
    </recommendedName>
</protein>
<dbReference type="Proteomes" id="UP000035034">
    <property type="component" value="Unassembled WGS sequence"/>
</dbReference>
<comment type="caution">
    <text evidence="3">The sequence shown here is derived from an EMBL/GenBank/DDBJ whole genome shotgun (WGS) entry which is preliminary data.</text>
</comment>
<evidence type="ECO:0000259" key="2">
    <source>
        <dbReference type="Pfam" id="PF07995"/>
    </source>
</evidence>
<sequence>MATKSHRTITTFAIAVLAGGLMSGLHAAPAQAAGPELSVTTVASGLSVPWNLVVAPDGTILTGERAGRFVAVRPGGAANPVAADLSRIFAVKEAGLMGLAIDPGFATTRRVYSCQAEKTASGNGSSVPPDIANLPVPLPNTGQVINVVSWLVSADWSRMVRERTVLTGIPVNSGGRHAGCGVTAASDGTLWIGTGDNAVRSMPQDRKALGGKVLHINTNGTPARGNPFPGSPIYTLGHRNVQNVAIAPSGRVYAIEQGTSVDDELNLLRAGRNFGYRPDRAPFIYDESVPMTDPIRVPGAVGAVWRSGSPTLATPGLRFLPTSGWGEWSGAAVISAQKGKRLVFVKLSADGNRVVRTSEVLHEKYGRLRGLAIDRDGSLLVTTDNGSNDQILRVRFAG</sequence>
<dbReference type="RefSeq" id="WP_007319771.1">
    <property type="nucleotide sequence ID" value="NZ_BAEH01000115.1"/>
</dbReference>
<organism evidence="3 4">
    <name type="scientific">Gordonia effusa NBRC 100432</name>
    <dbReference type="NCBI Taxonomy" id="1077974"/>
    <lineage>
        <taxon>Bacteria</taxon>
        <taxon>Bacillati</taxon>
        <taxon>Actinomycetota</taxon>
        <taxon>Actinomycetes</taxon>
        <taxon>Mycobacteriales</taxon>
        <taxon>Gordoniaceae</taxon>
        <taxon>Gordonia</taxon>
    </lineage>
</organism>
<dbReference type="InterPro" id="IPR011041">
    <property type="entry name" value="Quinoprot_gluc/sorb_DH_b-prop"/>
</dbReference>
<dbReference type="InterPro" id="IPR012938">
    <property type="entry name" value="Glc/Sorbosone_DH"/>
</dbReference>
<feature type="signal peptide" evidence="1">
    <location>
        <begin position="1"/>
        <end position="32"/>
    </location>
</feature>
<dbReference type="InterPro" id="IPR011042">
    <property type="entry name" value="6-blade_b-propeller_TolB-like"/>
</dbReference>
<dbReference type="eggNOG" id="COG2133">
    <property type="taxonomic scope" value="Bacteria"/>
</dbReference>
<dbReference type="EMBL" id="BAEH01000115">
    <property type="protein sequence ID" value="GAB20436.1"/>
    <property type="molecule type" value="Genomic_DNA"/>
</dbReference>
<reference evidence="3 4" key="1">
    <citation type="submission" date="2011-12" db="EMBL/GenBank/DDBJ databases">
        <title>Whole genome shotgun sequence of Gordonia effusa NBRC 100432.</title>
        <authorList>
            <person name="Yoshida I."/>
            <person name="Takarada H."/>
            <person name="Hosoyama A."/>
            <person name="Tsuchikane K."/>
            <person name="Katsumata H."/>
            <person name="Yamazaki S."/>
            <person name="Fujita N."/>
        </authorList>
    </citation>
    <scope>NUCLEOTIDE SEQUENCE [LARGE SCALE GENOMIC DNA]</scope>
    <source>
        <strain evidence="3 4">NBRC 100432</strain>
    </source>
</reference>
<feature type="chain" id="PRO_5003538207" description="Glucose/Sorbosone dehydrogenase domain-containing protein" evidence="1">
    <location>
        <begin position="33"/>
        <end position="398"/>
    </location>
</feature>
<evidence type="ECO:0000313" key="4">
    <source>
        <dbReference type="Proteomes" id="UP000035034"/>
    </source>
</evidence>
<feature type="domain" description="Glucose/Sorbosone dehydrogenase" evidence="2">
    <location>
        <begin position="46"/>
        <end position="387"/>
    </location>
</feature>
<gene>
    <name evidence="3" type="ORF">GOEFS_115_00760</name>
</gene>
<keyword evidence="1" id="KW-0732">Signal</keyword>
<dbReference type="PANTHER" id="PTHR19328">
    <property type="entry name" value="HEDGEHOG-INTERACTING PROTEIN"/>
    <property type="match status" value="1"/>
</dbReference>
<dbReference type="Gene3D" id="2.120.10.30">
    <property type="entry name" value="TolB, C-terminal domain"/>
    <property type="match status" value="1"/>
</dbReference>
<dbReference type="Pfam" id="PF07995">
    <property type="entry name" value="GSDH"/>
    <property type="match status" value="1"/>
</dbReference>
<accession>H0R5T5</accession>
<dbReference type="AlphaFoldDB" id="H0R5T5"/>
<name>H0R5T5_9ACTN</name>
<keyword evidence="4" id="KW-1185">Reference proteome</keyword>
<dbReference type="OrthoDB" id="9770043at2"/>